<keyword evidence="4" id="KW-0378">Hydrolase</keyword>
<accession>A0A1B6GVG4</accession>
<reference evidence="12" key="1">
    <citation type="submission" date="2015-11" db="EMBL/GenBank/DDBJ databases">
        <title>De novo transcriptome assembly of four potential Pierce s Disease insect vectors from Arizona vineyards.</title>
        <authorList>
            <person name="Tassone E.E."/>
        </authorList>
    </citation>
    <scope>NUCLEOTIDE SEQUENCE</scope>
</reference>
<protein>
    <submittedName>
        <fullName evidence="12">Uncharacterized protein</fullName>
    </submittedName>
</protein>
<dbReference type="InterPro" id="IPR029055">
    <property type="entry name" value="Ntn_hydrolases_N"/>
</dbReference>
<feature type="binding site" evidence="10">
    <location>
        <begin position="238"/>
        <end position="241"/>
    </location>
    <ligand>
        <name>substrate</name>
    </ligand>
</feature>
<evidence type="ECO:0000256" key="11">
    <source>
        <dbReference type="PIRSR" id="PIRSR600246-3"/>
    </source>
</evidence>
<dbReference type="GO" id="GO:0004067">
    <property type="term" value="F:asparaginase activity"/>
    <property type="evidence" value="ECO:0007669"/>
    <property type="project" value="UniProtKB-EC"/>
</dbReference>
<evidence type="ECO:0000256" key="2">
    <source>
        <dbReference type="ARBA" id="ARBA00010872"/>
    </source>
</evidence>
<comment type="catalytic activity">
    <reaction evidence="6">
        <text>L-asparagine + H2O = L-aspartate + NH4(+)</text>
        <dbReference type="Rhea" id="RHEA:21016"/>
        <dbReference type="ChEBI" id="CHEBI:15377"/>
        <dbReference type="ChEBI" id="CHEBI:28938"/>
        <dbReference type="ChEBI" id="CHEBI:29991"/>
        <dbReference type="ChEBI" id="CHEBI:58048"/>
        <dbReference type="EC" id="3.5.1.1"/>
    </reaction>
</comment>
<comment type="subunit">
    <text evidence="8">Heterodimer of an alpha and beta chain produced by autocleavage.</text>
</comment>
<dbReference type="PANTHER" id="PTHR10188">
    <property type="entry name" value="L-ASPARAGINASE"/>
    <property type="match status" value="1"/>
</dbReference>
<dbReference type="CDD" id="cd04702">
    <property type="entry name" value="ASRGL1_like"/>
    <property type="match status" value="1"/>
</dbReference>
<dbReference type="FunFam" id="3.60.20.30:FF:000001">
    <property type="entry name" value="Isoaspartyl peptidase/L-asparaginase"/>
    <property type="match status" value="1"/>
</dbReference>
<evidence type="ECO:0000256" key="6">
    <source>
        <dbReference type="ARBA" id="ARBA00049366"/>
    </source>
</evidence>
<dbReference type="Gene3D" id="3.60.20.30">
    <property type="entry name" value="(Glycosyl)asparaginase"/>
    <property type="match status" value="1"/>
</dbReference>
<proteinExistence type="inferred from homology"/>
<comment type="similarity">
    <text evidence="2">Belongs to the Ntn-hydrolase family.</text>
</comment>
<comment type="function">
    <text evidence="7">Has both L-asparaginase and beta-aspartyl peptidase activity. Does not have aspartylglucosaminidase activity and is inactive toward GlcNAc-L-Asn. Likewise, has no activity toward glutamine.</text>
</comment>
<dbReference type="InterPro" id="IPR000246">
    <property type="entry name" value="Peptidase_T2"/>
</dbReference>
<evidence type="ECO:0000313" key="12">
    <source>
        <dbReference type="EMBL" id="JAS66428.1"/>
    </source>
</evidence>
<keyword evidence="3" id="KW-0645">Protease</keyword>
<evidence type="ECO:0000256" key="5">
    <source>
        <dbReference type="ARBA" id="ARBA00022813"/>
    </source>
</evidence>
<evidence type="ECO:0000256" key="7">
    <source>
        <dbReference type="ARBA" id="ARBA00054922"/>
    </source>
</evidence>
<dbReference type="SUPFAM" id="SSF56235">
    <property type="entry name" value="N-terminal nucleophile aminohydrolases (Ntn hydrolases)"/>
    <property type="match status" value="1"/>
</dbReference>
<sequence length="349" mass="37039">MCIFVLLLLLGCSLHCVIFLMLYDNYTKQISKLNLSEVMAQLVQPIVLVHGGAGDIPESRVAAKLDGVRRAARRGYQILQESGSVLDSIVAAVEIMEDDPAFNAGRGSVLTLEGEIEMEALIAEGRHLNAGAVTLVKNIAHPITLARLVMEKIPHTFLGGSAANKFASAMGIPRVTDEYLKTPAAEAALQSFKQGNITPKMEIGEGGVGTVGCVAIDNTGHLASATSTGGITGKYNGRIGDTPLLGSGGYADDMRGAVSTTGHGETIMRFNLAQRILSDIANGKSAQDASEDQCKEMTRRLKNGAGAITLSHSGEVGVYFTTERMAWAYQLGDQIHYGIEQGQHLVEPA</sequence>
<dbReference type="InterPro" id="IPR033844">
    <property type="entry name" value="ASRGL1_meta"/>
</dbReference>
<feature type="binding site" evidence="10">
    <location>
        <begin position="261"/>
        <end position="264"/>
    </location>
    <ligand>
        <name>substrate</name>
    </ligand>
</feature>
<dbReference type="Pfam" id="PF01112">
    <property type="entry name" value="Asparaginase_2"/>
    <property type="match status" value="1"/>
</dbReference>
<dbReference type="EMBL" id="GECZ01003341">
    <property type="protein sequence ID" value="JAS66428.1"/>
    <property type="molecule type" value="Transcribed_RNA"/>
</dbReference>
<dbReference type="AlphaFoldDB" id="A0A1B6GVG4"/>
<dbReference type="GO" id="GO:0006508">
    <property type="term" value="P:proteolysis"/>
    <property type="evidence" value="ECO:0007669"/>
    <property type="project" value="UniProtKB-KW"/>
</dbReference>
<gene>
    <name evidence="12" type="ORF">g.22955</name>
</gene>
<organism evidence="12">
    <name type="scientific">Cuerna arida</name>
    <dbReference type="NCBI Taxonomy" id="1464854"/>
    <lineage>
        <taxon>Eukaryota</taxon>
        <taxon>Metazoa</taxon>
        <taxon>Ecdysozoa</taxon>
        <taxon>Arthropoda</taxon>
        <taxon>Hexapoda</taxon>
        <taxon>Insecta</taxon>
        <taxon>Pterygota</taxon>
        <taxon>Neoptera</taxon>
        <taxon>Paraneoptera</taxon>
        <taxon>Hemiptera</taxon>
        <taxon>Auchenorrhyncha</taxon>
        <taxon>Membracoidea</taxon>
        <taxon>Cicadellidae</taxon>
        <taxon>Cicadellinae</taxon>
        <taxon>Proconiini</taxon>
        <taxon>Cuerna</taxon>
    </lineage>
</organism>
<dbReference type="GO" id="GO:0008798">
    <property type="term" value="F:beta-aspartyl-peptidase activity"/>
    <property type="evidence" value="ECO:0007669"/>
    <property type="project" value="UniProtKB-EC"/>
</dbReference>
<comment type="catalytic activity">
    <reaction evidence="1">
        <text>Cleavage of a beta-linked Asp residue from the N-terminus of a polypeptide.</text>
        <dbReference type="EC" id="3.4.19.5"/>
    </reaction>
</comment>
<evidence type="ECO:0000256" key="9">
    <source>
        <dbReference type="PIRSR" id="PIRSR600246-1"/>
    </source>
</evidence>
<evidence type="ECO:0000256" key="10">
    <source>
        <dbReference type="PIRSR" id="PIRSR600246-2"/>
    </source>
</evidence>
<feature type="active site" description="Nucleophile" evidence="9">
    <location>
        <position position="210"/>
    </location>
</feature>
<evidence type="ECO:0000256" key="4">
    <source>
        <dbReference type="ARBA" id="ARBA00022801"/>
    </source>
</evidence>
<evidence type="ECO:0000256" key="3">
    <source>
        <dbReference type="ARBA" id="ARBA00022670"/>
    </source>
</evidence>
<evidence type="ECO:0000256" key="8">
    <source>
        <dbReference type="ARBA" id="ARBA00061780"/>
    </source>
</evidence>
<keyword evidence="5" id="KW-0068">Autocatalytic cleavage</keyword>
<dbReference type="GO" id="GO:0005737">
    <property type="term" value="C:cytoplasm"/>
    <property type="evidence" value="ECO:0007669"/>
    <property type="project" value="TreeGrafter"/>
</dbReference>
<evidence type="ECO:0000256" key="1">
    <source>
        <dbReference type="ARBA" id="ARBA00000306"/>
    </source>
</evidence>
<name>A0A1B6GVG4_9HEMI</name>
<feature type="site" description="Cleavage; by autolysis" evidence="11">
    <location>
        <begin position="209"/>
        <end position="210"/>
    </location>
</feature>
<dbReference type="GO" id="GO:0033345">
    <property type="term" value="P:L-asparagine catabolic process via L-aspartate"/>
    <property type="evidence" value="ECO:0007669"/>
    <property type="project" value="TreeGrafter"/>
</dbReference>
<dbReference type="PANTHER" id="PTHR10188:SF41">
    <property type="entry name" value="ISOASPARTYL PEPTIDASE_L-ASPARAGINASE"/>
    <property type="match status" value="1"/>
</dbReference>